<evidence type="ECO:0000256" key="1">
    <source>
        <dbReference type="SAM" id="MobiDB-lite"/>
    </source>
</evidence>
<evidence type="ECO:0008006" key="4">
    <source>
        <dbReference type="Google" id="ProtNLM"/>
    </source>
</evidence>
<dbReference type="PANTHER" id="PTHR12975:SF6">
    <property type="entry name" value="TRAFFICKING PROTEIN PARTICLE COMPLEX SUBUNIT 8"/>
    <property type="match status" value="1"/>
</dbReference>
<dbReference type="AlphaFoldDB" id="A0A6G1HCB9"/>
<feature type="compositionally biased region" description="Low complexity" evidence="1">
    <location>
        <begin position="47"/>
        <end position="65"/>
    </location>
</feature>
<feature type="region of interest" description="Disordered" evidence="1">
    <location>
        <begin position="1"/>
        <end position="100"/>
    </location>
</feature>
<evidence type="ECO:0000313" key="2">
    <source>
        <dbReference type="EMBL" id="KAF1990861.1"/>
    </source>
</evidence>
<feature type="compositionally biased region" description="Polar residues" evidence="1">
    <location>
        <begin position="66"/>
        <end position="93"/>
    </location>
</feature>
<gene>
    <name evidence="2" type="ORF">K402DRAFT_401012</name>
</gene>
<protein>
    <recommendedName>
        <fullName evidence="4">TRAPP complex protein TRS85</fullName>
    </recommendedName>
</protein>
<proteinExistence type="predicted"/>
<feature type="compositionally biased region" description="Low complexity" evidence="1">
    <location>
        <begin position="13"/>
        <end position="22"/>
    </location>
</feature>
<sequence>MTSPPDVDPLKSPPAAESPAASIVLPKRRHSPSASLASLPYRRSNQSLSTLFASTSSLSKSRPSSGTATPTPSAHANSPFSPGPSNGASSPLVASQGRPDEPRNLILRSFVPHVGVLASVDTEEMLQEKGFPGGLLQLVRPFGELIPGKVTIRDSIGSNRSWEDFGVRFTGLKDGLKSARRSLSGRKSTDSRPDSRGGALDNVNPAWLRTGGDITQTEEVVDRHLSFAELQQDDISMDYLNHKEFSSGTPPASSPFHALYLRRLLSALPLSPHETFSHPVACVIAISSRCENPIEELRRLYGTTNTGDLRLPQWVDNSYLRYYVLVHDEDHDDVAKSTSLYQQMTRHFGLHCHMLRIRSNECLPSDDDSVRLPSSEWISSAEELAEIQRRETSDDVDDPTPCLFESDATAIRTFVRELVVQSVIPSMERLSAQWNEQVASRRRGLSGRFMSLSKKWTPFGSSSRNSSGPMSLNSGSNSNYDSLQGFYRPDAPEATMRKLADYAFMLRDFKLAQSTYDILRSDFNSDKAWKHYAGANEMAAISTLLNVQGLTNKTRTESIDQMLETATYSYTTRCMAPYYALRTLALGLELLRLRGSSAADDAARWGSRILEAGLVGPVGHAIFTERISACYASRKGIGSGSWGSRKRKSGLLAMLAADQWAKLGKYAQAEKALKEAKALYGVADSEGEGKKLPFDGMQMLSEELDEVLSANRMGSQEWGEDTIHPNDEPPVVEEVSEELETKPHRQSLIGVPAAPFAGLEATPLTPTRMEHAEPAVENQFEATETG</sequence>
<keyword evidence="3" id="KW-1185">Reference proteome</keyword>
<feature type="region of interest" description="Disordered" evidence="1">
    <location>
        <begin position="179"/>
        <end position="203"/>
    </location>
</feature>
<dbReference type="Proteomes" id="UP000800041">
    <property type="component" value="Unassembled WGS sequence"/>
</dbReference>
<dbReference type="EMBL" id="ML977141">
    <property type="protein sequence ID" value="KAF1990861.1"/>
    <property type="molecule type" value="Genomic_DNA"/>
</dbReference>
<organism evidence="2 3">
    <name type="scientific">Aulographum hederae CBS 113979</name>
    <dbReference type="NCBI Taxonomy" id="1176131"/>
    <lineage>
        <taxon>Eukaryota</taxon>
        <taxon>Fungi</taxon>
        <taxon>Dikarya</taxon>
        <taxon>Ascomycota</taxon>
        <taxon>Pezizomycotina</taxon>
        <taxon>Dothideomycetes</taxon>
        <taxon>Pleosporomycetidae</taxon>
        <taxon>Aulographales</taxon>
        <taxon>Aulographaceae</taxon>
    </lineage>
</organism>
<dbReference type="Pfam" id="PF12739">
    <property type="entry name" value="TRAPPC-Trs85"/>
    <property type="match status" value="1"/>
</dbReference>
<reference evidence="2" key="1">
    <citation type="journal article" date="2020" name="Stud. Mycol.">
        <title>101 Dothideomycetes genomes: a test case for predicting lifestyles and emergence of pathogens.</title>
        <authorList>
            <person name="Haridas S."/>
            <person name="Albert R."/>
            <person name="Binder M."/>
            <person name="Bloem J."/>
            <person name="Labutti K."/>
            <person name="Salamov A."/>
            <person name="Andreopoulos B."/>
            <person name="Baker S."/>
            <person name="Barry K."/>
            <person name="Bills G."/>
            <person name="Bluhm B."/>
            <person name="Cannon C."/>
            <person name="Castanera R."/>
            <person name="Culley D."/>
            <person name="Daum C."/>
            <person name="Ezra D."/>
            <person name="Gonzalez J."/>
            <person name="Henrissat B."/>
            <person name="Kuo A."/>
            <person name="Liang C."/>
            <person name="Lipzen A."/>
            <person name="Lutzoni F."/>
            <person name="Magnuson J."/>
            <person name="Mondo S."/>
            <person name="Nolan M."/>
            <person name="Ohm R."/>
            <person name="Pangilinan J."/>
            <person name="Park H.-J."/>
            <person name="Ramirez L."/>
            <person name="Alfaro M."/>
            <person name="Sun H."/>
            <person name="Tritt A."/>
            <person name="Yoshinaga Y."/>
            <person name="Zwiers L.-H."/>
            <person name="Turgeon B."/>
            <person name="Goodwin S."/>
            <person name="Spatafora J."/>
            <person name="Crous P."/>
            <person name="Grigoriev I."/>
        </authorList>
    </citation>
    <scope>NUCLEOTIDE SEQUENCE</scope>
    <source>
        <strain evidence="2">CBS 113979</strain>
    </source>
</reference>
<dbReference type="GO" id="GO:1990072">
    <property type="term" value="C:TRAPPIII protein complex"/>
    <property type="evidence" value="ECO:0007669"/>
    <property type="project" value="TreeGrafter"/>
</dbReference>
<accession>A0A6G1HCB9</accession>
<dbReference type="InterPro" id="IPR024420">
    <property type="entry name" value="TRAPP_III_complex_Trs85"/>
</dbReference>
<dbReference type="OrthoDB" id="203724at2759"/>
<evidence type="ECO:0000313" key="3">
    <source>
        <dbReference type="Proteomes" id="UP000800041"/>
    </source>
</evidence>
<dbReference type="PANTHER" id="PTHR12975">
    <property type="entry name" value="TRANSPORT PROTEIN TRAPP"/>
    <property type="match status" value="1"/>
</dbReference>
<name>A0A6G1HCB9_9PEZI</name>